<feature type="coiled-coil region" evidence="1">
    <location>
        <begin position="13"/>
        <end position="58"/>
    </location>
</feature>
<name>A0A1E7DU33_9BACI</name>
<organism evidence="2 3">
    <name type="scientific">Domibacillus iocasae</name>
    <dbReference type="NCBI Taxonomy" id="1714016"/>
    <lineage>
        <taxon>Bacteria</taxon>
        <taxon>Bacillati</taxon>
        <taxon>Bacillota</taxon>
        <taxon>Bacilli</taxon>
        <taxon>Bacillales</taxon>
        <taxon>Bacillaceae</taxon>
        <taxon>Domibacillus</taxon>
    </lineage>
</organism>
<evidence type="ECO:0000313" key="3">
    <source>
        <dbReference type="Proteomes" id="UP000095658"/>
    </source>
</evidence>
<dbReference type="Gene3D" id="1.20.5.340">
    <property type="match status" value="1"/>
</dbReference>
<dbReference type="AlphaFoldDB" id="A0A1E7DU33"/>
<dbReference type="OrthoDB" id="2970762at2"/>
<gene>
    <name evidence="2" type="ORF">BA724_00615</name>
</gene>
<dbReference type="RefSeq" id="WP_069936758.1">
    <property type="nucleotide sequence ID" value="NZ_MAMP01000001.1"/>
</dbReference>
<protein>
    <submittedName>
        <fullName evidence="2">Uncharacterized protein</fullName>
    </submittedName>
</protein>
<keyword evidence="1" id="KW-0175">Coiled coil</keyword>
<proteinExistence type="predicted"/>
<accession>A0A1E7DU33</accession>
<dbReference type="EMBL" id="MAMP01000001">
    <property type="protein sequence ID" value="OES46593.1"/>
    <property type="molecule type" value="Genomic_DNA"/>
</dbReference>
<comment type="caution">
    <text evidence="2">The sequence shown here is derived from an EMBL/GenBank/DDBJ whole genome shotgun (WGS) entry which is preliminary data.</text>
</comment>
<evidence type="ECO:0000313" key="2">
    <source>
        <dbReference type="EMBL" id="OES46593.1"/>
    </source>
</evidence>
<sequence>MSEVDQKAILQAIMDLSKQVTGLSEQLTETESRLTSRMDKLEQKLDKVDAKVTILSDELLETRADVLMLKKAK</sequence>
<dbReference type="Proteomes" id="UP000095658">
    <property type="component" value="Unassembled WGS sequence"/>
</dbReference>
<evidence type="ECO:0000256" key="1">
    <source>
        <dbReference type="SAM" id="Coils"/>
    </source>
</evidence>
<reference evidence="2 3" key="1">
    <citation type="submission" date="2016-06" db="EMBL/GenBank/DDBJ databases">
        <title>Domibacillus iocasae genome sequencing.</title>
        <authorList>
            <person name="Verma A."/>
            <person name="Pal Y."/>
            <person name="Ojha A.K."/>
            <person name="Krishnamurthi S."/>
        </authorList>
    </citation>
    <scope>NUCLEOTIDE SEQUENCE [LARGE SCALE GENOMIC DNA]</scope>
    <source>
        <strain evidence="2 3">DSM 29979</strain>
    </source>
</reference>
<keyword evidence="3" id="KW-1185">Reference proteome</keyword>